<sequence>MSKVATNFVNQYNLTPQMSIAELGFSKDQTYALIPIQASGRRVTGRNQQKSYYTT</sequence>
<accession>A0A9N9BMT5</accession>
<protein>
    <submittedName>
        <fullName evidence="1">1240_t:CDS:1</fullName>
    </submittedName>
</protein>
<evidence type="ECO:0000313" key="2">
    <source>
        <dbReference type="Proteomes" id="UP000789739"/>
    </source>
</evidence>
<dbReference type="AlphaFoldDB" id="A0A9N9BMT5"/>
<organism evidence="1 2">
    <name type="scientific">Paraglomus brasilianum</name>
    <dbReference type="NCBI Taxonomy" id="144538"/>
    <lineage>
        <taxon>Eukaryota</taxon>
        <taxon>Fungi</taxon>
        <taxon>Fungi incertae sedis</taxon>
        <taxon>Mucoromycota</taxon>
        <taxon>Glomeromycotina</taxon>
        <taxon>Glomeromycetes</taxon>
        <taxon>Paraglomerales</taxon>
        <taxon>Paraglomeraceae</taxon>
        <taxon>Paraglomus</taxon>
    </lineage>
</organism>
<gene>
    <name evidence="1" type="ORF">PBRASI_LOCUS6122</name>
</gene>
<proteinExistence type="predicted"/>
<keyword evidence="2" id="KW-1185">Reference proteome</keyword>
<comment type="caution">
    <text evidence="1">The sequence shown here is derived from an EMBL/GenBank/DDBJ whole genome shotgun (WGS) entry which is preliminary data.</text>
</comment>
<dbReference type="OrthoDB" id="2398603at2759"/>
<dbReference type="Proteomes" id="UP000789739">
    <property type="component" value="Unassembled WGS sequence"/>
</dbReference>
<evidence type="ECO:0000313" key="1">
    <source>
        <dbReference type="EMBL" id="CAG8571449.1"/>
    </source>
</evidence>
<name>A0A9N9BMT5_9GLOM</name>
<reference evidence="1" key="1">
    <citation type="submission" date="2021-06" db="EMBL/GenBank/DDBJ databases">
        <authorList>
            <person name="Kallberg Y."/>
            <person name="Tangrot J."/>
            <person name="Rosling A."/>
        </authorList>
    </citation>
    <scope>NUCLEOTIDE SEQUENCE</scope>
    <source>
        <strain evidence="1">BR232B</strain>
    </source>
</reference>
<dbReference type="EMBL" id="CAJVPI010000779">
    <property type="protein sequence ID" value="CAG8571449.1"/>
    <property type="molecule type" value="Genomic_DNA"/>
</dbReference>